<name>A0A940P9Q5_9ENTE</name>
<keyword evidence="1" id="KW-1133">Transmembrane helix</keyword>
<sequence>MEDGNVQVMIANIRGIGEMKVSFKAKVTKETNGTLKNVAIVSDSAHPEDPIKPQNEIKVIQDKDKFPIPSLGSDQNELTVVIGVLLTGVVYFYHKRRLKRGK</sequence>
<reference evidence="2" key="1">
    <citation type="submission" date="2020-12" db="EMBL/GenBank/DDBJ databases">
        <title>Vagococcus allomyrinae sp. nov. and Enterococcus lavae sp. nov., isolated from the larvae of Allomyrina dichotoma.</title>
        <authorList>
            <person name="Lee S.D."/>
        </authorList>
    </citation>
    <scope>NUCLEOTIDE SEQUENCE</scope>
    <source>
        <strain evidence="2">BWB3-3</strain>
    </source>
</reference>
<dbReference type="Proteomes" id="UP000674938">
    <property type="component" value="Unassembled WGS sequence"/>
</dbReference>
<proteinExistence type="predicted"/>
<accession>A0A940P9Q5</accession>
<evidence type="ECO:0000313" key="3">
    <source>
        <dbReference type="Proteomes" id="UP000674938"/>
    </source>
</evidence>
<keyword evidence="1" id="KW-0812">Transmembrane</keyword>
<evidence type="ECO:0000256" key="1">
    <source>
        <dbReference type="SAM" id="Phobius"/>
    </source>
</evidence>
<keyword evidence="3" id="KW-1185">Reference proteome</keyword>
<protein>
    <submittedName>
        <fullName evidence="2">Uncharacterized protein</fullName>
    </submittedName>
</protein>
<organism evidence="2 3">
    <name type="scientific">Vagococcus allomyrinae</name>
    <dbReference type="NCBI Taxonomy" id="2794353"/>
    <lineage>
        <taxon>Bacteria</taxon>
        <taxon>Bacillati</taxon>
        <taxon>Bacillota</taxon>
        <taxon>Bacilli</taxon>
        <taxon>Lactobacillales</taxon>
        <taxon>Enterococcaceae</taxon>
        <taxon>Vagococcus</taxon>
    </lineage>
</organism>
<feature type="transmembrane region" description="Helical" evidence="1">
    <location>
        <begin position="78"/>
        <end position="94"/>
    </location>
</feature>
<gene>
    <name evidence="2" type="ORF">I6N95_00260</name>
</gene>
<dbReference type="AlphaFoldDB" id="A0A940P9Q5"/>
<dbReference type="RefSeq" id="WP_209524333.1">
    <property type="nucleotide sequence ID" value="NZ_JAEEGA010000001.1"/>
</dbReference>
<comment type="caution">
    <text evidence="2">The sequence shown here is derived from an EMBL/GenBank/DDBJ whole genome shotgun (WGS) entry which is preliminary data.</text>
</comment>
<dbReference type="EMBL" id="JAEEGA010000001">
    <property type="protein sequence ID" value="MBP1039426.1"/>
    <property type="molecule type" value="Genomic_DNA"/>
</dbReference>
<keyword evidence="1" id="KW-0472">Membrane</keyword>
<evidence type="ECO:0000313" key="2">
    <source>
        <dbReference type="EMBL" id="MBP1039426.1"/>
    </source>
</evidence>